<organism evidence="2 3">
    <name type="scientific">Umbra pygmaea</name>
    <name type="common">Eastern mudminnow</name>
    <dbReference type="NCBI Taxonomy" id="75934"/>
    <lineage>
        <taxon>Eukaryota</taxon>
        <taxon>Metazoa</taxon>
        <taxon>Chordata</taxon>
        <taxon>Craniata</taxon>
        <taxon>Vertebrata</taxon>
        <taxon>Euteleostomi</taxon>
        <taxon>Actinopterygii</taxon>
        <taxon>Neopterygii</taxon>
        <taxon>Teleostei</taxon>
        <taxon>Protacanthopterygii</taxon>
        <taxon>Esociformes</taxon>
        <taxon>Umbridae</taxon>
        <taxon>Umbra</taxon>
    </lineage>
</organism>
<dbReference type="EMBL" id="JAGEUA010000002">
    <property type="protein sequence ID" value="KAL1006626.1"/>
    <property type="molecule type" value="Genomic_DNA"/>
</dbReference>
<name>A0ABD0XX48_UMBPY</name>
<evidence type="ECO:0000256" key="1">
    <source>
        <dbReference type="SAM" id="MobiDB-lite"/>
    </source>
</evidence>
<feature type="region of interest" description="Disordered" evidence="1">
    <location>
        <begin position="61"/>
        <end position="83"/>
    </location>
</feature>
<proteinExistence type="predicted"/>
<dbReference type="AlphaFoldDB" id="A0ABD0XX48"/>
<sequence length="96" mass="11102">MWRRHMKTSSLRDEPADGTLYTTSQNPLRHGDPATYHMTWPSSTSTNQMKVRMLRRVRPHQRLPPSQKRVIKSRGDTRPLVDISGPICVSFQTTDL</sequence>
<keyword evidence="3" id="KW-1185">Reference proteome</keyword>
<feature type="region of interest" description="Disordered" evidence="1">
    <location>
        <begin position="1"/>
        <end position="47"/>
    </location>
</feature>
<dbReference type="Proteomes" id="UP001557470">
    <property type="component" value="Unassembled WGS sequence"/>
</dbReference>
<evidence type="ECO:0000313" key="2">
    <source>
        <dbReference type="EMBL" id="KAL1006626.1"/>
    </source>
</evidence>
<protein>
    <submittedName>
        <fullName evidence="2">Uncharacterized protein</fullName>
    </submittedName>
</protein>
<reference evidence="2 3" key="1">
    <citation type="submission" date="2024-06" db="EMBL/GenBank/DDBJ databases">
        <authorList>
            <person name="Pan Q."/>
            <person name="Wen M."/>
            <person name="Jouanno E."/>
            <person name="Zahm M."/>
            <person name="Klopp C."/>
            <person name="Cabau C."/>
            <person name="Louis A."/>
            <person name="Berthelot C."/>
            <person name="Parey E."/>
            <person name="Roest Crollius H."/>
            <person name="Montfort J."/>
            <person name="Robinson-Rechavi M."/>
            <person name="Bouchez O."/>
            <person name="Lampietro C."/>
            <person name="Lopez Roques C."/>
            <person name="Donnadieu C."/>
            <person name="Postlethwait J."/>
            <person name="Bobe J."/>
            <person name="Verreycken H."/>
            <person name="Guiguen Y."/>
        </authorList>
    </citation>
    <scope>NUCLEOTIDE SEQUENCE [LARGE SCALE GENOMIC DNA]</scope>
    <source>
        <strain evidence="2">Up_M1</strain>
        <tissue evidence="2">Testis</tissue>
    </source>
</reference>
<evidence type="ECO:0000313" key="3">
    <source>
        <dbReference type="Proteomes" id="UP001557470"/>
    </source>
</evidence>
<comment type="caution">
    <text evidence="2">The sequence shown here is derived from an EMBL/GenBank/DDBJ whole genome shotgun (WGS) entry which is preliminary data.</text>
</comment>
<accession>A0ABD0XX48</accession>
<gene>
    <name evidence="2" type="ORF">UPYG_G00074640</name>
</gene>